<protein>
    <submittedName>
        <fullName evidence="4">Pseudouridine synthase, RluA family</fullName>
    </submittedName>
</protein>
<accession>J9FRU2</accession>
<evidence type="ECO:0000259" key="3">
    <source>
        <dbReference type="Pfam" id="PF00849"/>
    </source>
</evidence>
<dbReference type="Pfam" id="PF00849">
    <property type="entry name" value="PseudoU_synth_2"/>
    <property type="match status" value="1"/>
</dbReference>
<dbReference type="SUPFAM" id="SSF55120">
    <property type="entry name" value="Pseudouridine synthase"/>
    <property type="match status" value="1"/>
</dbReference>
<evidence type="ECO:0000256" key="1">
    <source>
        <dbReference type="ARBA" id="ARBA00010876"/>
    </source>
</evidence>
<sequence length="104" mass="11686">HLIQRVLLHLYNKGEYAPGKGFEPRLCHRLDTGTSGLVLVAKTAQAYSLLTGLIKERSVKKEYLCVTFGRPKPEKATLNDYLSKDSKKGRVRIGDQHLPDARPI</sequence>
<comment type="caution">
    <text evidence="4">The sequence shown here is derived from an EMBL/GenBank/DDBJ whole genome shotgun (WGS) entry which is preliminary data.</text>
</comment>
<dbReference type="InterPro" id="IPR020103">
    <property type="entry name" value="PsdUridine_synth_cat_dom_sf"/>
</dbReference>
<feature type="non-terminal residue" evidence="4">
    <location>
        <position position="104"/>
    </location>
</feature>
<evidence type="ECO:0000256" key="2">
    <source>
        <dbReference type="ARBA" id="ARBA00023235"/>
    </source>
</evidence>
<evidence type="ECO:0000313" key="4">
    <source>
        <dbReference type="EMBL" id="EJW90064.1"/>
    </source>
</evidence>
<dbReference type="Gene3D" id="3.30.2350.10">
    <property type="entry name" value="Pseudouridine synthase"/>
    <property type="match status" value="1"/>
</dbReference>
<feature type="domain" description="Pseudouridine synthase RsuA/RluA-like" evidence="3">
    <location>
        <begin position="15"/>
        <end position="88"/>
    </location>
</feature>
<comment type="similarity">
    <text evidence="1">Belongs to the pseudouridine synthase RluA family.</text>
</comment>
<proteinExistence type="inferred from homology"/>
<organism evidence="4">
    <name type="scientific">gut metagenome</name>
    <dbReference type="NCBI Taxonomy" id="749906"/>
    <lineage>
        <taxon>unclassified sequences</taxon>
        <taxon>metagenomes</taxon>
        <taxon>organismal metagenomes</taxon>
    </lineage>
</organism>
<keyword evidence="2" id="KW-0413">Isomerase</keyword>
<name>J9FRU2_9ZZZZ</name>
<dbReference type="PANTHER" id="PTHR21600:SF44">
    <property type="entry name" value="RIBOSOMAL LARGE SUBUNIT PSEUDOURIDINE SYNTHASE D"/>
    <property type="match status" value="1"/>
</dbReference>
<reference evidence="4" key="1">
    <citation type="journal article" date="2012" name="PLoS ONE">
        <title>Gene sets for utilization of primary and secondary nutrition supplies in the distal gut of endangered iberian lynx.</title>
        <authorList>
            <person name="Alcaide M."/>
            <person name="Messina E."/>
            <person name="Richter M."/>
            <person name="Bargiela R."/>
            <person name="Peplies J."/>
            <person name="Huws S.A."/>
            <person name="Newbold C.J."/>
            <person name="Golyshin P.N."/>
            <person name="Simon M.A."/>
            <person name="Lopez G."/>
            <person name="Yakimov M.M."/>
            <person name="Ferrer M."/>
        </authorList>
    </citation>
    <scope>NUCLEOTIDE SEQUENCE</scope>
</reference>
<dbReference type="InterPro" id="IPR006145">
    <property type="entry name" value="PsdUridine_synth_RsuA/RluA"/>
</dbReference>
<feature type="non-terminal residue" evidence="4">
    <location>
        <position position="1"/>
    </location>
</feature>
<dbReference type="PANTHER" id="PTHR21600">
    <property type="entry name" value="MITOCHONDRIAL RNA PSEUDOURIDINE SYNTHASE"/>
    <property type="match status" value="1"/>
</dbReference>
<dbReference type="GO" id="GO:0003723">
    <property type="term" value="F:RNA binding"/>
    <property type="evidence" value="ECO:0007669"/>
    <property type="project" value="InterPro"/>
</dbReference>
<dbReference type="GO" id="GO:0009982">
    <property type="term" value="F:pseudouridine synthase activity"/>
    <property type="evidence" value="ECO:0007669"/>
    <property type="project" value="InterPro"/>
</dbReference>
<dbReference type="InterPro" id="IPR050188">
    <property type="entry name" value="RluA_PseudoU_synthase"/>
</dbReference>
<gene>
    <name evidence="4" type="ORF">EVA_21829</name>
</gene>
<dbReference type="EMBL" id="AMCI01009068">
    <property type="protein sequence ID" value="EJW90064.1"/>
    <property type="molecule type" value="Genomic_DNA"/>
</dbReference>
<dbReference type="PROSITE" id="PS01129">
    <property type="entry name" value="PSI_RLU"/>
    <property type="match status" value="1"/>
</dbReference>
<dbReference type="InterPro" id="IPR006224">
    <property type="entry name" value="PsdUridine_synth_RluA-like_CS"/>
</dbReference>
<dbReference type="AlphaFoldDB" id="J9FRU2"/>
<dbReference type="GO" id="GO:0000455">
    <property type="term" value="P:enzyme-directed rRNA pseudouridine synthesis"/>
    <property type="evidence" value="ECO:0007669"/>
    <property type="project" value="TreeGrafter"/>
</dbReference>